<gene>
    <name evidence="1" type="ORF">SAMN02787118_107309</name>
</gene>
<evidence type="ECO:0000313" key="1">
    <source>
        <dbReference type="EMBL" id="SFF49804.1"/>
    </source>
</evidence>
<organism evidence="1 2">
    <name type="scientific">Streptomyces mirabilis</name>
    <dbReference type="NCBI Taxonomy" id="68239"/>
    <lineage>
        <taxon>Bacteria</taxon>
        <taxon>Bacillati</taxon>
        <taxon>Actinomycetota</taxon>
        <taxon>Actinomycetes</taxon>
        <taxon>Kitasatosporales</taxon>
        <taxon>Streptomycetaceae</taxon>
        <taxon>Streptomyces</taxon>
    </lineage>
</organism>
<name>A0A1I2J5I7_9ACTN</name>
<dbReference type="AlphaFoldDB" id="A0A1I2J5I7"/>
<dbReference type="RefSeq" id="WP_177324085.1">
    <property type="nucleotide sequence ID" value="NZ_FONR01000007.1"/>
</dbReference>
<sequence length="83" mass="8930">MRRKESCGGASVRCGIAGFGDGGTVRRESVLPVVQHLPASTTWSSCKAFVTRLDRMQGVLLATLQPVEVVDNPAEADRDSQAW</sequence>
<protein>
    <submittedName>
        <fullName evidence="1">Uncharacterized ACR, COG1993</fullName>
    </submittedName>
</protein>
<dbReference type="Proteomes" id="UP000181942">
    <property type="component" value="Unassembled WGS sequence"/>
</dbReference>
<dbReference type="InterPro" id="IPR011322">
    <property type="entry name" value="N-reg_PII-like_a/b"/>
</dbReference>
<proteinExistence type="predicted"/>
<dbReference type="InterPro" id="IPR015867">
    <property type="entry name" value="N-reg_PII/ATP_PRibTrfase_C"/>
</dbReference>
<evidence type="ECO:0000313" key="2">
    <source>
        <dbReference type="Proteomes" id="UP000181942"/>
    </source>
</evidence>
<dbReference type="Gene3D" id="3.30.70.120">
    <property type="match status" value="1"/>
</dbReference>
<accession>A0A1I2J5I7</accession>
<dbReference type="EMBL" id="FONR01000007">
    <property type="protein sequence ID" value="SFF49804.1"/>
    <property type="molecule type" value="Genomic_DNA"/>
</dbReference>
<dbReference type="SUPFAM" id="SSF54913">
    <property type="entry name" value="GlnB-like"/>
    <property type="match status" value="1"/>
</dbReference>
<reference evidence="1 2" key="1">
    <citation type="submission" date="2016-10" db="EMBL/GenBank/DDBJ databases">
        <authorList>
            <person name="de Groot N.N."/>
        </authorList>
    </citation>
    <scope>NUCLEOTIDE SEQUENCE [LARGE SCALE GENOMIC DNA]</scope>
    <source>
        <strain evidence="1 2">OK461</strain>
    </source>
</reference>